<gene>
    <name evidence="1" type="ORF">Pla110_27370</name>
</gene>
<evidence type="ECO:0000313" key="1">
    <source>
        <dbReference type="EMBL" id="QDU81000.1"/>
    </source>
</evidence>
<proteinExistence type="predicted"/>
<dbReference type="KEGG" id="plon:Pla110_27370"/>
<evidence type="ECO:0000313" key="2">
    <source>
        <dbReference type="Proteomes" id="UP000317178"/>
    </source>
</evidence>
<dbReference type="RefSeq" id="WP_144996226.1">
    <property type="nucleotide sequence ID" value="NZ_CP036281.1"/>
</dbReference>
<protein>
    <submittedName>
        <fullName evidence="1">Uncharacterized protein</fullName>
    </submittedName>
</protein>
<dbReference type="Proteomes" id="UP000317178">
    <property type="component" value="Chromosome"/>
</dbReference>
<name>A0A518CP46_9PLAN</name>
<dbReference type="AlphaFoldDB" id="A0A518CP46"/>
<dbReference type="OrthoDB" id="212892at2"/>
<sequence>MPTGKSWLQQSVQFFWLICAVAVLFIEPICLSAATIEENISAIQQIDQKAKNGEQATAALQNLQQNASAGDLLPLLNAFQEANPLAANYLRNAVETAASRLKKEGQTLPQEELHAFVVDINHNPTARKIAFDLLTGINESYREELITGMLNDPSPELRREAVALAISEAKDLHEAKSEEAKPAFEKALSGAVDSDQVQEIITPLEELGVTVNLQEHFGFLCRWHLIGPFDNSGLIGFDVAYPPEKQVDLEASYEGKEGAVSWQELATEEDYGILDISEDLGPYKGAVMYATTEFVSPEKQTVEFRMGTPNAWKLWINGKLMFSHEEYQRGMKLDQYRIPVELQAGKNQILLKLLQNEQEEDWAQRYQFQFRVSDLVGSAVHAEK</sequence>
<accession>A0A518CP46</accession>
<organism evidence="1 2">
    <name type="scientific">Polystyrenella longa</name>
    <dbReference type="NCBI Taxonomy" id="2528007"/>
    <lineage>
        <taxon>Bacteria</taxon>
        <taxon>Pseudomonadati</taxon>
        <taxon>Planctomycetota</taxon>
        <taxon>Planctomycetia</taxon>
        <taxon>Planctomycetales</taxon>
        <taxon>Planctomycetaceae</taxon>
        <taxon>Polystyrenella</taxon>
    </lineage>
</organism>
<keyword evidence="2" id="KW-1185">Reference proteome</keyword>
<dbReference type="EMBL" id="CP036281">
    <property type="protein sequence ID" value="QDU81000.1"/>
    <property type="molecule type" value="Genomic_DNA"/>
</dbReference>
<reference evidence="1 2" key="1">
    <citation type="submission" date="2019-02" db="EMBL/GenBank/DDBJ databases">
        <title>Deep-cultivation of Planctomycetes and their phenomic and genomic characterization uncovers novel biology.</title>
        <authorList>
            <person name="Wiegand S."/>
            <person name="Jogler M."/>
            <person name="Boedeker C."/>
            <person name="Pinto D."/>
            <person name="Vollmers J."/>
            <person name="Rivas-Marin E."/>
            <person name="Kohn T."/>
            <person name="Peeters S.H."/>
            <person name="Heuer A."/>
            <person name="Rast P."/>
            <person name="Oberbeckmann S."/>
            <person name="Bunk B."/>
            <person name="Jeske O."/>
            <person name="Meyerdierks A."/>
            <person name="Storesund J.E."/>
            <person name="Kallscheuer N."/>
            <person name="Luecker S."/>
            <person name="Lage O.M."/>
            <person name="Pohl T."/>
            <person name="Merkel B.J."/>
            <person name="Hornburger P."/>
            <person name="Mueller R.-W."/>
            <person name="Bruemmer F."/>
            <person name="Labrenz M."/>
            <person name="Spormann A.M."/>
            <person name="Op den Camp H."/>
            <person name="Overmann J."/>
            <person name="Amann R."/>
            <person name="Jetten M.S.M."/>
            <person name="Mascher T."/>
            <person name="Medema M.H."/>
            <person name="Devos D.P."/>
            <person name="Kaster A.-K."/>
            <person name="Ovreas L."/>
            <person name="Rohde M."/>
            <person name="Galperin M.Y."/>
            <person name="Jogler C."/>
        </authorList>
    </citation>
    <scope>NUCLEOTIDE SEQUENCE [LARGE SCALE GENOMIC DNA]</scope>
    <source>
        <strain evidence="1 2">Pla110</strain>
    </source>
</reference>